<dbReference type="PROSITE" id="PS51257">
    <property type="entry name" value="PROKAR_LIPOPROTEIN"/>
    <property type="match status" value="1"/>
</dbReference>
<dbReference type="KEGG" id="vg:9925958"/>
<name>E5E448_9CAUD</name>
<evidence type="ECO:0000313" key="2">
    <source>
        <dbReference type="Proteomes" id="UP000008730"/>
    </source>
</evidence>
<dbReference type="OrthoDB" id="38419at10239"/>
<dbReference type="EMBL" id="GU911519">
    <property type="protein sequence ID" value="ADG36032.1"/>
    <property type="molecule type" value="Genomic_DNA"/>
</dbReference>
<sequence>MKTLLCVSLIAIALTGCVKSAEQLEREQAAEAKECSFGGGIRQAVKNNWTYRDDIKKDYRSCIAGNTNRDVVYNDTNELAKTCLESAHKLNGGVVANNWSGYTEGYLARVEKSLRDCGEIN</sequence>
<evidence type="ECO:0000313" key="1">
    <source>
        <dbReference type="EMBL" id="ADG36032.1"/>
    </source>
</evidence>
<dbReference type="GeneID" id="9925958"/>
<dbReference type="RefSeq" id="YP_004009684.1">
    <property type="nucleotide sequence ID" value="NC_014661.1"/>
</dbReference>
<protein>
    <recommendedName>
        <fullName evidence="3">Lipoprotein</fullName>
    </recommendedName>
</protein>
<proteinExistence type="predicted"/>
<evidence type="ECO:0008006" key="3">
    <source>
        <dbReference type="Google" id="ProtNLM"/>
    </source>
</evidence>
<dbReference type="Proteomes" id="UP000008730">
    <property type="component" value="Segment"/>
</dbReference>
<gene>
    <name evidence="1" type="ORF">Acj61p067</name>
</gene>
<reference evidence="1 2" key="1">
    <citation type="journal article" date="2010" name="Virol. J.">
        <title>Genomes of the T4-related bacteriophages as windows on microbial genome evolution.</title>
        <authorList>
            <person name="Petrov V.M."/>
            <person name="Ratnayaka S."/>
            <person name="Nolan J.M."/>
            <person name="Miller E.S."/>
            <person name="Karam J.D."/>
        </authorList>
    </citation>
    <scope>NUCLEOTIDE SEQUENCE [LARGE SCALE GENOMIC DNA]</scope>
</reference>
<accession>E5E448</accession>
<keyword evidence="2" id="KW-1185">Reference proteome</keyword>
<organism evidence="1 2">
    <name type="scientific">Acinetobacter phage Acj61</name>
    <dbReference type="NCBI Taxonomy" id="760732"/>
    <lineage>
        <taxon>Viruses</taxon>
        <taxon>Duplodnaviria</taxon>
        <taxon>Heunggongvirae</taxon>
        <taxon>Uroviricota</taxon>
        <taxon>Caudoviricetes</taxon>
        <taxon>Pantevenvirales</taxon>
        <taxon>Straboviridae</taxon>
        <taxon>Twarogvirinae</taxon>
        <taxon>Lasallevirus</taxon>
        <taxon>Lasallevirus Acj61</taxon>
        <taxon>Acinetobacter virus Acj61</taxon>
    </lineage>
</organism>